<dbReference type="AlphaFoldDB" id="X0RHE0"/>
<proteinExistence type="predicted"/>
<evidence type="ECO:0000313" key="1">
    <source>
        <dbReference type="EMBL" id="GAF68188.1"/>
    </source>
</evidence>
<reference evidence="1" key="1">
    <citation type="journal article" date="2014" name="Front. Microbiol.">
        <title>High frequency of phylogenetically diverse reductive dehalogenase-homologous genes in deep subseafloor sedimentary metagenomes.</title>
        <authorList>
            <person name="Kawai M."/>
            <person name="Futagami T."/>
            <person name="Toyoda A."/>
            <person name="Takaki Y."/>
            <person name="Nishi S."/>
            <person name="Hori S."/>
            <person name="Arai W."/>
            <person name="Tsubouchi T."/>
            <person name="Morono Y."/>
            <person name="Uchiyama I."/>
            <person name="Ito T."/>
            <person name="Fujiyama A."/>
            <person name="Inagaki F."/>
            <person name="Takami H."/>
        </authorList>
    </citation>
    <scope>NUCLEOTIDE SEQUENCE</scope>
    <source>
        <strain evidence="1">Expedition CK06-06</strain>
    </source>
</reference>
<sequence length="36" mass="3949">SSLEVEGRKMPLSALMDICKKCMECWQGATSTTPSE</sequence>
<organism evidence="1">
    <name type="scientific">marine sediment metagenome</name>
    <dbReference type="NCBI Taxonomy" id="412755"/>
    <lineage>
        <taxon>unclassified sequences</taxon>
        <taxon>metagenomes</taxon>
        <taxon>ecological metagenomes</taxon>
    </lineage>
</organism>
<accession>X0RHE0</accession>
<gene>
    <name evidence="1" type="ORF">S01H1_14733</name>
</gene>
<name>X0RHE0_9ZZZZ</name>
<feature type="non-terminal residue" evidence="1">
    <location>
        <position position="1"/>
    </location>
</feature>
<protein>
    <submittedName>
        <fullName evidence="1">Uncharacterized protein</fullName>
    </submittedName>
</protein>
<dbReference type="EMBL" id="BARS01007673">
    <property type="protein sequence ID" value="GAF68188.1"/>
    <property type="molecule type" value="Genomic_DNA"/>
</dbReference>
<comment type="caution">
    <text evidence="1">The sequence shown here is derived from an EMBL/GenBank/DDBJ whole genome shotgun (WGS) entry which is preliminary data.</text>
</comment>